<dbReference type="Pfam" id="PF00293">
    <property type="entry name" value="NUDIX"/>
    <property type="match status" value="1"/>
</dbReference>
<dbReference type="EMBL" id="QURH01000303">
    <property type="protein sequence ID" value="RFU40170.1"/>
    <property type="molecule type" value="Genomic_DNA"/>
</dbReference>
<gene>
    <name evidence="4" type="ORF">DZF91_18540</name>
</gene>
<dbReference type="InterPro" id="IPR015797">
    <property type="entry name" value="NUDIX_hydrolase-like_dom_sf"/>
</dbReference>
<reference evidence="4 5" key="1">
    <citation type="submission" date="2018-08" db="EMBL/GenBank/DDBJ databases">
        <title>Actinomadura jelena sp. nov., a novel Actinomycete isolated from soil in Chad.</title>
        <authorList>
            <person name="Shi L."/>
        </authorList>
    </citation>
    <scope>NUCLEOTIDE SEQUENCE [LARGE SCALE GENOMIC DNA]</scope>
    <source>
        <strain evidence="4 5">NEAU-G17</strain>
    </source>
</reference>
<dbReference type="AlphaFoldDB" id="A0A372JJP5"/>
<protein>
    <submittedName>
        <fullName evidence="4">NUDIX domain-containing protein</fullName>
    </submittedName>
</protein>
<dbReference type="InterPro" id="IPR000086">
    <property type="entry name" value="NUDIX_hydrolase_dom"/>
</dbReference>
<sequence length="148" mass="16390">MAPHMLLRREDGAVLLLRRAGTGYADGWLAPPAGRIEPGEDVLTAAIREAFEEVGVRVERDDARFVHVMHRYADSMPGPCHAVNDYYFASTRWTGRPHVAEPDKCSEVLWADPASLPPKVLPHVVEALAAVRRGEPFSIHNWPDSSGK</sequence>
<dbReference type="GO" id="GO:0016787">
    <property type="term" value="F:hydrolase activity"/>
    <property type="evidence" value="ECO:0007669"/>
    <property type="project" value="UniProtKB-KW"/>
</dbReference>
<dbReference type="PANTHER" id="PTHR43046">
    <property type="entry name" value="GDP-MANNOSE MANNOSYL HYDROLASE"/>
    <property type="match status" value="1"/>
</dbReference>
<evidence type="ECO:0000256" key="2">
    <source>
        <dbReference type="ARBA" id="ARBA00022801"/>
    </source>
</evidence>
<keyword evidence="2" id="KW-0378">Hydrolase</keyword>
<organism evidence="4 5">
    <name type="scientific">Actinomadura logoneensis</name>
    <dbReference type="NCBI Taxonomy" id="2293572"/>
    <lineage>
        <taxon>Bacteria</taxon>
        <taxon>Bacillati</taxon>
        <taxon>Actinomycetota</taxon>
        <taxon>Actinomycetes</taxon>
        <taxon>Streptosporangiales</taxon>
        <taxon>Thermomonosporaceae</taxon>
        <taxon>Actinomadura</taxon>
    </lineage>
</organism>
<dbReference type="PROSITE" id="PS51462">
    <property type="entry name" value="NUDIX"/>
    <property type="match status" value="1"/>
</dbReference>
<dbReference type="OrthoDB" id="21342at2"/>
<dbReference type="PANTHER" id="PTHR43046:SF16">
    <property type="entry name" value="ADP-RIBOSE PYROPHOSPHATASE YJHB-RELATED"/>
    <property type="match status" value="1"/>
</dbReference>
<proteinExistence type="predicted"/>
<dbReference type="InterPro" id="IPR020084">
    <property type="entry name" value="NUDIX_hydrolase_CS"/>
</dbReference>
<dbReference type="Gene3D" id="3.90.79.10">
    <property type="entry name" value="Nucleoside Triphosphate Pyrophosphohydrolase"/>
    <property type="match status" value="1"/>
</dbReference>
<comment type="caution">
    <text evidence="4">The sequence shown here is derived from an EMBL/GenBank/DDBJ whole genome shotgun (WGS) entry which is preliminary data.</text>
</comment>
<evidence type="ECO:0000313" key="5">
    <source>
        <dbReference type="Proteomes" id="UP000261811"/>
    </source>
</evidence>
<comment type="cofactor">
    <cofactor evidence="1">
        <name>Mg(2+)</name>
        <dbReference type="ChEBI" id="CHEBI:18420"/>
    </cofactor>
</comment>
<accession>A0A372JJP5</accession>
<feature type="domain" description="Nudix hydrolase" evidence="3">
    <location>
        <begin position="1"/>
        <end position="133"/>
    </location>
</feature>
<dbReference type="Proteomes" id="UP000261811">
    <property type="component" value="Unassembled WGS sequence"/>
</dbReference>
<dbReference type="PROSITE" id="PS00893">
    <property type="entry name" value="NUDIX_BOX"/>
    <property type="match status" value="1"/>
</dbReference>
<evidence type="ECO:0000256" key="1">
    <source>
        <dbReference type="ARBA" id="ARBA00001946"/>
    </source>
</evidence>
<evidence type="ECO:0000313" key="4">
    <source>
        <dbReference type="EMBL" id="RFU40170.1"/>
    </source>
</evidence>
<dbReference type="SUPFAM" id="SSF55811">
    <property type="entry name" value="Nudix"/>
    <property type="match status" value="1"/>
</dbReference>
<evidence type="ECO:0000259" key="3">
    <source>
        <dbReference type="PROSITE" id="PS51462"/>
    </source>
</evidence>
<name>A0A372JJP5_9ACTN</name>
<keyword evidence="5" id="KW-1185">Reference proteome</keyword>